<dbReference type="KEGG" id="dfa:DFA_00694"/>
<protein>
    <submittedName>
        <fullName evidence="1">Uncharacterized protein</fullName>
    </submittedName>
</protein>
<dbReference type="GeneID" id="14874156"/>
<evidence type="ECO:0000313" key="2">
    <source>
        <dbReference type="Proteomes" id="UP000007797"/>
    </source>
</evidence>
<sequence length="72" mass="8661">MYECPKCNEFDKLLTETITMKENYKKALHRQHVLEKDLLNKKDKEIKELPGSLEHLLVESNNKHRNHPIKDY</sequence>
<dbReference type="RefSeq" id="XP_004358679.1">
    <property type="nucleotide sequence ID" value="XM_004358622.1"/>
</dbReference>
<dbReference type="AlphaFoldDB" id="F4PT93"/>
<organism evidence="1 2">
    <name type="scientific">Cavenderia fasciculata</name>
    <name type="common">Slime mold</name>
    <name type="synonym">Dictyostelium fasciculatum</name>
    <dbReference type="NCBI Taxonomy" id="261658"/>
    <lineage>
        <taxon>Eukaryota</taxon>
        <taxon>Amoebozoa</taxon>
        <taxon>Evosea</taxon>
        <taxon>Eumycetozoa</taxon>
        <taxon>Dictyostelia</taxon>
        <taxon>Acytosteliales</taxon>
        <taxon>Cavenderiaceae</taxon>
        <taxon>Cavenderia</taxon>
    </lineage>
</organism>
<evidence type="ECO:0000313" key="1">
    <source>
        <dbReference type="EMBL" id="EGG20829.1"/>
    </source>
</evidence>
<keyword evidence="2" id="KW-1185">Reference proteome</keyword>
<dbReference type="EMBL" id="GL883010">
    <property type="protein sequence ID" value="EGG20829.1"/>
    <property type="molecule type" value="Genomic_DNA"/>
</dbReference>
<accession>F4PT93</accession>
<dbReference type="Proteomes" id="UP000007797">
    <property type="component" value="Unassembled WGS sequence"/>
</dbReference>
<reference evidence="2" key="1">
    <citation type="journal article" date="2011" name="Genome Res.">
        <title>Phylogeny-wide analysis of social amoeba genomes highlights ancient origins for complex intercellular communication.</title>
        <authorList>
            <person name="Heidel A.J."/>
            <person name="Lawal H.M."/>
            <person name="Felder M."/>
            <person name="Schilde C."/>
            <person name="Helps N.R."/>
            <person name="Tunggal B."/>
            <person name="Rivero F."/>
            <person name="John U."/>
            <person name="Schleicher M."/>
            <person name="Eichinger L."/>
            <person name="Platzer M."/>
            <person name="Noegel A.A."/>
            <person name="Schaap P."/>
            <person name="Gloeckner G."/>
        </authorList>
    </citation>
    <scope>NUCLEOTIDE SEQUENCE [LARGE SCALE GENOMIC DNA]</scope>
    <source>
        <strain evidence="2">SH3</strain>
    </source>
</reference>
<name>F4PT93_CACFS</name>
<gene>
    <name evidence="1" type="ORF">DFA_00694</name>
</gene>
<proteinExistence type="predicted"/>